<dbReference type="InterPro" id="IPR015943">
    <property type="entry name" value="WD40/YVTN_repeat-like_dom_sf"/>
</dbReference>
<feature type="chain" id="PRO_5046603051" evidence="3">
    <location>
        <begin position="26"/>
        <end position="974"/>
    </location>
</feature>
<evidence type="ECO:0000313" key="4">
    <source>
        <dbReference type="EMBL" id="SFM09470.1"/>
    </source>
</evidence>
<evidence type="ECO:0000256" key="1">
    <source>
        <dbReference type="ARBA" id="ARBA00022729"/>
    </source>
</evidence>
<sequence length="974" mass="106052">MRHSPKALKAFFLVCFCFFSTVSHAALVDIDQDDGVIYFTFAAPNKVVRYDMVSQSMLSDIPLNNVPTAAEIQGNNLYVAYRRSAYAIDLDSQTPTFIANTGEDMTALHAVGNALYLVQGFNRVMARNLSDYTLIEEKTVFYRGTGSVGSPAQSALYYRSDGISPSDIVKIPLNADGTMGSDMDSPAHGDYPSASQLYLFPDESRVLDNQGILYFANDLTYAGSLAGAFDDMTFWQGDLLVLRGNTVHQYNNAMLEVAQMGLNQQPLKIASYGDAVFAFYENSSQISVEVLDLDSLATPSPGEPPNPETSDFIPDFIEFDSQEGLLYLADRETLAIHIWSAETQTYVDSIGLLNPPTWMTYSPAHGRLYLGYTGGKISQIVMSTGTLQETPFTNLPQSVLGLESAGDYLFAVDASGAWERFYSFDASGTMVDSVEWRHASSEYLWNPVTERIYHFRSGTSPNDIEWSELSSTTGLLGSKGDSPYHSSGYAAAPLHFDPAGQLLLTGGGKLHDAYSLAELNYLSNEITDAAWTGDTLHTIAAVDGNAVLQTWSDNYELLEENSIFDALDTRILAYGAHLVAIEMAASGGPDISLLDFTADTDDDGLFDLEDNCPNTANANQDNHDGDEFGDACDNDSDNDGIPDTDELAVGLDPFDSADAQEDLDADGYSNLSEYLNGTSMTDEEDYPAGDPNRDSDGDGLPDSLEDQYLALDPYNPDDASQDYDGDGATNASEVASGYNPDVSDDFPTHNTMDFFPLGDITWVFSDPSDGYQFRSESISGAGMFKFIFPNGDDRLVRRTTGVYLLESRFVDSEGDRIRITYGDGLLMIPSSLELGTSVTSRATLSSYINGRQGNQVNFTTTIELIEESTTSVDGEPRAVLVTLRQTRITMDGQLLDNTIEIEAFAEGVGRIYSSLDPDAELSAYNVQQVDNSISSGSASDDSSSGGGGGSMSWPILALLFMMGWGRRRFRFSTN</sequence>
<reference evidence="4 5" key="1">
    <citation type="submission" date="2016-10" db="EMBL/GenBank/DDBJ databases">
        <authorList>
            <person name="Varghese N."/>
            <person name="Submissions S."/>
        </authorList>
    </citation>
    <scope>NUCLEOTIDE SEQUENCE [LARGE SCALE GENOMIC DNA]</scope>
    <source>
        <strain evidence="4 5">DSM 26291</strain>
    </source>
</reference>
<comment type="caution">
    <text evidence="4">The sequence shown here is derived from an EMBL/GenBank/DDBJ whole genome shotgun (WGS) entry which is preliminary data.</text>
</comment>
<dbReference type="EMBL" id="FOTV01000028">
    <property type="protein sequence ID" value="SFM09470.1"/>
    <property type="molecule type" value="Genomic_DNA"/>
</dbReference>
<dbReference type="InterPro" id="IPR003367">
    <property type="entry name" value="Thrombospondin_3-like_rpt"/>
</dbReference>
<feature type="compositionally biased region" description="Acidic residues" evidence="2">
    <location>
        <begin position="627"/>
        <end position="646"/>
    </location>
</feature>
<name>A0ABY1FTZ8_9GAMM</name>
<dbReference type="InterPro" id="IPR028974">
    <property type="entry name" value="TSP_type-3_rpt"/>
</dbReference>
<dbReference type="SUPFAM" id="SSF103647">
    <property type="entry name" value="TSP type-3 repeat"/>
    <property type="match status" value="1"/>
</dbReference>
<keyword evidence="1 3" id="KW-0732">Signal</keyword>
<dbReference type="RefSeq" id="WP_091644446.1">
    <property type="nucleotide sequence ID" value="NZ_FOTV01000028.1"/>
</dbReference>
<organism evidence="4 5">
    <name type="scientific">Marinobacter salarius</name>
    <dbReference type="NCBI Taxonomy" id="1420917"/>
    <lineage>
        <taxon>Bacteria</taxon>
        <taxon>Pseudomonadati</taxon>
        <taxon>Pseudomonadota</taxon>
        <taxon>Gammaproteobacteria</taxon>
        <taxon>Pseudomonadales</taxon>
        <taxon>Marinobacteraceae</taxon>
        <taxon>Marinobacter</taxon>
    </lineage>
</organism>
<feature type="compositionally biased region" description="Polar residues" evidence="2">
    <location>
        <begin position="669"/>
        <end position="680"/>
    </location>
</feature>
<dbReference type="Proteomes" id="UP000199211">
    <property type="component" value="Unassembled WGS sequence"/>
</dbReference>
<dbReference type="InterPro" id="IPR020008">
    <property type="entry name" value="GlyGly_CTERM"/>
</dbReference>
<gene>
    <name evidence="4" type="ORF">SAMN04487868_12837</name>
</gene>
<dbReference type="SUPFAM" id="SSF63829">
    <property type="entry name" value="Calcium-dependent phosphotriesterase"/>
    <property type="match status" value="1"/>
</dbReference>
<evidence type="ECO:0000256" key="2">
    <source>
        <dbReference type="SAM" id="MobiDB-lite"/>
    </source>
</evidence>
<dbReference type="NCBIfam" id="TIGR03501">
    <property type="entry name" value="GlyGly_CTERM"/>
    <property type="match status" value="1"/>
</dbReference>
<keyword evidence="5" id="KW-1185">Reference proteome</keyword>
<proteinExistence type="predicted"/>
<feature type="signal peptide" evidence="3">
    <location>
        <begin position="1"/>
        <end position="25"/>
    </location>
</feature>
<feature type="region of interest" description="Disordered" evidence="2">
    <location>
        <begin position="669"/>
        <end position="743"/>
    </location>
</feature>
<accession>A0ABY1FTZ8</accession>
<protein>
    <submittedName>
        <fullName evidence="4">GlyGly-CTERM domain-containing protein</fullName>
    </submittedName>
</protein>
<dbReference type="Gene3D" id="4.10.1080.10">
    <property type="entry name" value="TSP type-3 repeat"/>
    <property type="match status" value="1"/>
</dbReference>
<feature type="region of interest" description="Disordered" evidence="2">
    <location>
        <begin position="611"/>
        <end position="650"/>
    </location>
</feature>
<evidence type="ECO:0000313" key="5">
    <source>
        <dbReference type="Proteomes" id="UP000199211"/>
    </source>
</evidence>
<dbReference type="Pfam" id="PF02412">
    <property type="entry name" value="TSP_3"/>
    <property type="match status" value="2"/>
</dbReference>
<dbReference type="Gene3D" id="2.130.10.10">
    <property type="entry name" value="YVTN repeat-like/Quinoprotein amine dehydrogenase"/>
    <property type="match status" value="1"/>
</dbReference>
<evidence type="ECO:0000256" key="3">
    <source>
        <dbReference type="SAM" id="SignalP"/>
    </source>
</evidence>
<dbReference type="SUPFAM" id="SSF75011">
    <property type="entry name" value="3-carboxy-cis,cis-mucoante lactonizing enzyme"/>
    <property type="match status" value="1"/>
</dbReference>